<name>A0ABY3FLL1_9FLAO</name>
<proteinExistence type="predicted"/>
<accession>A0ABY3FLL1</accession>
<dbReference type="RefSeq" id="WP_144890020.1">
    <property type="nucleotide sequence ID" value="NZ_VLKO01000003.1"/>
</dbReference>
<protein>
    <recommendedName>
        <fullName evidence="3">CR-type domain-containing protein</fullName>
    </recommendedName>
</protein>
<evidence type="ECO:0000313" key="1">
    <source>
        <dbReference type="EMBL" id="TWI01242.1"/>
    </source>
</evidence>
<organism evidence="1 2">
    <name type="scientific">Flavobacterium tiangeerense</name>
    <dbReference type="NCBI Taxonomy" id="459471"/>
    <lineage>
        <taxon>Bacteria</taxon>
        <taxon>Pseudomonadati</taxon>
        <taxon>Bacteroidota</taxon>
        <taxon>Flavobacteriia</taxon>
        <taxon>Flavobacteriales</taxon>
        <taxon>Flavobacteriaceae</taxon>
        <taxon>Flavobacterium</taxon>
    </lineage>
</organism>
<gene>
    <name evidence="1" type="ORF">IQ05_00815</name>
</gene>
<keyword evidence="2" id="KW-1185">Reference proteome</keyword>
<dbReference type="EMBL" id="VLKO01000003">
    <property type="protein sequence ID" value="TWI01242.1"/>
    <property type="molecule type" value="Genomic_DNA"/>
</dbReference>
<sequence>MEYKQELNRPEWKEKRKVILERDRSQCKKCNIKRSEFLGFSFEFGILNYEELIIKGFVLKKIGKFSENIEISKNGTLLKCKLLIDNLKETPLNKLNLARQWTESNHILSFSQFELVCFNEDNFDVNKFFDLNIHHKYYQLGKKAWEYEDNALITLCNICHKNEHKNNKIPKLNQESKIIGYSVLCDKCDGSGVILEYKYHKNGTCFKCNGTGDM</sequence>
<dbReference type="Proteomes" id="UP000317519">
    <property type="component" value="Unassembled WGS sequence"/>
</dbReference>
<comment type="caution">
    <text evidence="1">The sequence shown here is derived from an EMBL/GenBank/DDBJ whole genome shotgun (WGS) entry which is preliminary data.</text>
</comment>
<evidence type="ECO:0008006" key="3">
    <source>
        <dbReference type="Google" id="ProtNLM"/>
    </source>
</evidence>
<evidence type="ECO:0000313" key="2">
    <source>
        <dbReference type="Proteomes" id="UP000317519"/>
    </source>
</evidence>
<reference evidence="1 2" key="1">
    <citation type="journal article" date="2015" name="Stand. Genomic Sci.">
        <title>Genomic Encyclopedia of Bacterial and Archaeal Type Strains, Phase III: the genomes of soil and plant-associated and newly described type strains.</title>
        <authorList>
            <person name="Whitman W.B."/>
            <person name="Woyke T."/>
            <person name="Klenk H.P."/>
            <person name="Zhou Y."/>
            <person name="Lilburn T.G."/>
            <person name="Beck B.J."/>
            <person name="De Vos P."/>
            <person name="Vandamme P."/>
            <person name="Eisen J.A."/>
            <person name="Garrity G."/>
            <person name="Hugenholtz P."/>
            <person name="Kyrpides N.C."/>
        </authorList>
    </citation>
    <scope>NUCLEOTIDE SEQUENCE [LARGE SCALE GENOMIC DNA]</scope>
    <source>
        <strain evidence="1 2">CGMCC 1.6847</strain>
    </source>
</reference>